<evidence type="ECO:0000313" key="2">
    <source>
        <dbReference type="Proteomes" id="UP000262583"/>
    </source>
</evidence>
<sequence>MTILRIPWLSCHSVFYGLAHHAFSFEENPWLLVYLERHAVCKA</sequence>
<name>A0A2Z4Y4S5_SUMC1</name>
<evidence type="ECO:0000313" key="1">
    <source>
        <dbReference type="EMBL" id="AXA35523.1"/>
    </source>
</evidence>
<dbReference type="KEGG" id="schv:BRCON_0746"/>
<proteinExistence type="predicted"/>
<dbReference type="Proteomes" id="UP000262583">
    <property type="component" value="Chromosome"/>
</dbReference>
<reference evidence="1 2" key="1">
    <citation type="submission" date="2018-05" db="EMBL/GenBank/DDBJ databases">
        <title>A metagenomic window into the 2 km-deep terrestrial subsurface aquifer revealed taxonomically and functionally diverse microbial community comprising novel uncultured bacterial lineages.</title>
        <authorList>
            <person name="Kadnikov V.V."/>
            <person name="Mardanov A.V."/>
            <person name="Beletsky A.V."/>
            <person name="Banks D."/>
            <person name="Pimenov N.V."/>
            <person name="Frank Y.A."/>
            <person name="Karnachuk O.V."/>
            <person name="Ravin N.V."/>
        </authorList>
    </citation>
    <scope>NUCLEOTIDE SEQUENCE [LARGE SCALE GENOMIC DNA]</scope>
    <source>
        <strain evidence="1">BY</strain>
    </source>
</reference>
<organism evidence="1 2">
    <name type="scientific">Sumerlaea chitinivorans</name>
    <dbReference type="NCBI Taxonomy" id="2250252"/>
    <lineage>
        <taxon>Bacteria</taxon>
        <taxon>Candidatus Sumerlaeota</taxon>
        <taxon>Candidatus Sumerlaeia</taxon>
        <taxon>Candidatus Sumerlaeales</taxon>
        <taxon>Candidatus Sumerlaeaceae</taxon>
        <taxon>Candidatus Sumerlaea</taxon>
    </lineage>
</organism>
<gene>
    <name evidence="1" type="ORF">BRCON_0746</name>
</gene>
<dbReference type="EMBL" id="CP030759">
    <property type="protein sequence ID" value="AXA35523.1"/>
    <property type="molecule type" value="Genomic_DNA"/>
</dbReference>
<protein>
    <submittedName>
        <fullName evidence="1">Uncharacterized protein</fullName>
    </submittedName>
</protein>
<dbReference type="AlphaFoldDB" id="A0A2Z4Y4S5"/>
<accession>A0A2Z4Y4S5</accession>